<proteinExistence type="predicted"/>
<dbReference type="Proteomes" id="UP000053573">
    <property type="component" value="Unassembled WGS sequence"/>
</dbReference>
<comment type="caution">
    <text evidence="2">The sequence shown here is derived from an EMBL/GenBank/DDBJ whole genome shotgun (WGS) entry which is preliminary data.</text>
</comment>
<keyword evidence="3" id="KW-1185">Reference proteome</keyword>
<dbReference type="EMBL" id="LDEV01001857">
    <property type="protein sequence ID" value="KLJ10902.1"/>
    <property type="molecule type" value="Genomic_DNA"/>
</dbReference>
<organism evidence="2 3">
    <name type="scientific">Blastomyces silverae</name>
    <dbReference type="NCBI Taxonomy" id="2060906"/>
    <lineage>
        <taxon>Eukaryota</taxon>
        <taxon>Fungi</taxon>
        <taxon>Dikarya</taxon>
        <taxon>Ascomycota</taxon>
        <taxon>Pezizomycotina</taxon>
        <taxon>Eurotiomycetes</taxon>
        <taxon>Eurotiomycetidae</taxon>
        <taxon>Onygenales</taxon>
        <taxon>Ajellomycetaceae</taxon>
        <taxon>Blastomyces</taxon>
    </lineage>
</organism>
<feature type="region of interest" description="Disordered" evidence="1">
    <location>
        <begin position="231"/>
        <end position="253"/>
    </location>
</feature>
<feature type="compositionally biased region" description="Polar residues" evidence="1">
    <location>
        <begin position="240"/>
        <end position="253"/>
    </location>
</feature>
<reference evidence="3" key="1">
    <citation type="journal article" date="2015" name="PLoS Genet.">
        <title>The dynamic genome and transcriptome of the human fungal pathogen Blastomyces and close relative Emmonsia.</title>
        <authorList>
            <person name="Munoz J.F."/>
            <person name="Gauthier G.M."/>
            <person name="Desjardins C.A."/>
            <person name="Gallo J.E."/>
            <person name="Holder J."/>
            <person name="Sullivan T.D."/>
            <person name="Marty A.J."/>
            <person name="Carmen J.C."/>
            <person name="Chen Z."/>
            <person name="Ding L."/>
            <person name="Gujja S."/>
            <person name="Magrini V."/>
            <person name="Misas E."/>
            <person name="Mitreva M."/>
            <person name="Priest M."/>
            <person name="Saif S."/>
            <person name="Whiston E.A."/>
            <person name="Young S."/>
            <person name="Zeng Q."/>
            <person name="Goldman W.E."/>
            <person name="Mardis E.R."/>
            <person name="Taylor J.W."/>
            <person name="McEwen J.G."/>
            <person name="Clay O.K."/>
            <person name="Klein B.S."/>
            <person name="Cuomo C.A."/>
        </authorList>
    </citation>
    <scope>NUCLEOTIDE SEQUENCE [LARGE SCALE GENOMIC DNA]</scope>
    <source>
        <strain evidence="3">UAMH 139</strain>
    </source>
</reference>
<dbReference type="AlphaFoldDB" id="A0A0H1BIP9"/>
<accession>A0A0H1BIP9</accession>
<evidence type="ECO:0000256" key="1">
    <source>
        <dbReference type="SAM" id="MobiDB-lite"/>
    </source>
</evidence>
<protein>
    <submittedName>
        <fullName evidence="2">Uncharacterized protein</fullName>
    </submittedName>
</protein>
<evidence type="ECO:0000313" key="3">
    <source>
        <dbReference type="Proteomes" id="UP000053573"/>
    </source>
</evidence>
<name>A0A0H1BIP9_9EURO</name>
<sequence length="253" mass="27367">MEYRPQHRIKGASGEIQFHHVPEDELHRATLTRFVFVTGWPNSDVLSCKLDLGSRDVVRSHYIAAPDEELCGGNASTATQFQNSGLRVGCTCYGCLFARGFDTSTASGTAADICTAVRDIICGSIVVIVSIPAAGVQRIDETKQPVIWVSLSLFGSYEIDSIAEEVQIVTTVLDTIDHDTNVERVKVGDWTGFNQAFAMNFGQLAHAGVVGRRSTMIVPSIQAQTCSKSSKSKSSFLSSRGANASKSSESYVY</sequence>
<gene>
    <name evidence="2" type="ORF">EMPG_09839</name>
</gene>
<evidence type="ECO:0000313" key="2">
    <source>
        <dbReference type="EMBL" id="KLJ10902.1"/>
    </source>
</evidence>